<evidence type="ECO:0000256" key="1">
    <source>
        <dbReference type="ARBA" id="ARBA00023002"/>
    </source>
</evidence>
<proteinExistence type="predicted"/>
<keyword evidence="4" id="KW-1185">Reference proteome</keyword>
<keyword evidence="1" id="KW-0560">Oxidoreductase</keyword>
<dbReference type="InterPro" id="IPR012349">
    <property type="entry name" value="Split_barrel_FMN-bd"/>
</dbReference>
<accession>A0ABY4QXG1</accession>
<evidence type="ECO:0000313" key="4">
    <source>
        <dbReference type="Proteomes" id="UP001056336"/>
    </source>
</evidence>
<dbReference type="PANTHER" id="PTHR35176:SF2">
    <property type="entry name" value="F420H(2)-DEPENDENT REDUCTASE RV1155"/>
    <property type="match status" value="1"/>
</dbReference>
<dbReference type="Proteomes" id="UP001056336">
    <property type="component" value="Chromosome"/>
</dbReference>
<dbReference type="SUPFAM" id="SSF50475">
    <property type="entry name" value="FMN-binding split barrel"/>
    <property type="match status" value="1"/>
</dbReference>
<dbReference type="PANTHER" id="PTHR35176">
    <property type="entry name" value="HEME OXYGENASE HI_0854-RELATED"/>
    <property type="match status" value="1"/>
</dbReference>
<dbReference type="NCBIfam" id="TIGR03668">
    <property type="entry name" value="Rv0121_F420"/>
    <property type="match status" value="1"/>
</dbReference>
<protein>
    <submittedName>
        <fullName evidence="3">TIGR03668 family PPOX class F420-dependent oxidoreductase</fullName>
    </submittedName>
</protein>
<dbReference type="RefSeq" id="WP_249770101.1">
    <property type="nucleotide sequence ID" value="NZ_CP097332.1"/>
</dbReference>
<evidence type="ECO:0000313" key="3">
    <source>
        <dbReference type="EMBL" id="UQX87511.1"/>
    </source>
</evidence>
<dbReference type="EMBL" id="CP097332">
    <property type="protein sequence ID" value="UQX87511.1"/>
    <property type="molecule type" value="Genomic_DNA"/>
</dbReference>
<feature type="domain" description="Pyridoxamine 5'-phosphate oxidase N-terminal" evidence="2">
    <location>
        <begin position="3"/>
        <end position="134"/>
    </location>
</feature>
<organism evidence="3 4">
    <name type="scientific">Jatrophihabitans telluris</name>
    <dbReference type="NCBI Taxonomy" id="2038343"/>
    <lineage>
        <taxon>Bacteria</taxon>
        <taxon>Bacillati</taxon>
        <taxon>Actinomycetota</taxon>
        <taxon>Actinomycetes</taxon>
        <taxon>Jatrophihabitantales</taxon>
        <taxon>Jatrophihabitantaceae</taxon>
        <taxon>Jatrophihabitans</taxon>
    </lineage>
</organism>
<evidence type="ECO:0000259" key="2">
    <source>
        <dbReference type="Pfam" id="PF01243"/>
    </source>
</evidence>
<dbReference type="Pfam" id="PF01243">
    <property type="entry name" value="PNPOx_N"/>
    <property type="match status" value="1"/>
</dbReference>
<dbReference type="Gene3D" id="2.30.110.10">
    <property type="entry name" value="Electron Transport, Fmn-binding Protein, Chain A"/>
    <property type="match status" value="1"/>
</dbReference>
<dbReference type="InterPro" id="IPR052019">
    <property type="entry name" value="F420H2_bilvrd_red/Heme_oxyg"/>
</dbReference>
<reference evidence="3" key="2">
    <citation type="submission" date="2022-05" db="EMBL/GenBank/DDBJ databases">
        <authorList>
            <person name="Kim J.-S."/>
            <person name="Lee K."/>
            <person name="Suh M."/>
            <person name="Eom M."/>
            <person name="Kim J.-S."/>
            <person name="Kim D.-S."/>
            <person name="Ko S.-H."/>
            <person name="Shin Y."/>
            <person name="Lee J.-S."/>
        </authorList>
    </citation>
    <scope>NUCLEOTIDE SEQUENCE</scope>
    <source>
        <strain evidence="3">N237</strain>
    </source>
</reference>
<dbReference type="InterPro" id="IPR019967">
    <property type="entry name" value="F420-dep_enz_PPOX_Rv0121"/>
</dbReference>
<sequence>MDDEQMRRHLGLARVARLATLAASSGDPHQVPICFALEGNTVYSVIDGKPKTTLGLRRIDNIRSDARACLLVDYYSDDWSSLWWIRIDTHAREVDRTDERSRALTALRGKYPQYREQTLTGAVLAFDIENWAAWQSTPG</sequence>
<reference evidence="3" key="1">
    <citation type="journal article" date="2018" name="Int. J. Syst. Evol. Microbiol.">
        <title>Jatrophihabitans telluris sp. nov., isolated from sediment soil of lava forest wetlands and the emended description of the genus Jatrophihabitans.</title>
        <authorList>
            <person name="Lee K.C."/>
            <person name="Suh M.K."/>
            <person name="Eom M.K."/>
            <person name="Kim K.K."/>
            <person name="Kim J.S."/>
            <person name="Kim D.S."/>
            <person name="Ko S.H."/>
            <person name="Shin Y.K."/>
            <person name="Lee J.S."/>
        </authorList>
    </citation>
    <scope>NUCLEOTIDE SEQUENCE</scope>
    <source>
        <strain evidence="3">N237</strain>
    </source>
</reference>
<gene>
    <name evidence="3" type="ORF">M6D93_14540</name>
</gene>
<name>A0ABY4QXG1_9ACTN</name>
<dbReference type="InterPro" id="IPR011576">
    <property type="entry name" value="Pyridox_Oxase_N"/>
</dbReference>